<reference evidence="2 3" key="1">
    <citation type="submission" date="2019-03" db="EMBL/GenBank/DDBJ databases">
        <title>Draft genome sequences of novel Actinobacteria.</title>
        <authorList>
            <person name="Sahin N."/>
            <person name="Ay H."/>
            <person name="Saygin H."/>
        </authorList>
    </citation>
    <scope>NUCLEOTIDE SEQUENCE [LARGE SCALE GENOMIC DNA]</scope>
    <source>
        <strain evidence="2 3">7K502</strain>
    </source>
</reference>
<gene>
    <name evidence="2" type="ORF">E1288_32830</name>
</gene>
<accession>A0A4R4YA31</accession>
<organism evidence="2 3">
    <name type="scientific">Saccharopolyspora elongata</name>
    <dbReference type="NCBI Taxonomy" id="2530387"/>
    <lineage>
        <taxon>Bacteria</taxon>
        <taxon>Bacillati</taxon>
        <taxon>Actinomycetota</taxon>
        <taxon>Actinomycetes</taxon>
        <taxon>Pseudonocardiales</taxon>
        <taxon>Pseudonocardiaceae</taxon>
        <taxon>Saccharopolyspora</taxon>
    </lineage>
</organism>
<evidence type="ECO:0000313" key="2">
    <source>
        <dbReference type="EMBL" id="TDD41365.1"/>
    </source>
</evidence>
<dbReference type="InterPro" id="IPR014729">
    <property type="entry name" value="Rossmann-like_a/b/a_fold"/>
</dbReference>
<dbReference type="Pfam" id="PF00733">
    <property type="entry name" value="Asn_synthase"/>
    <property type="match status" value="1"/>
</dbReference>
<feature type="domain" description="Asparagine synthetase" evidence="1">
    <location>
        <begin position="197"/>
        <end position="329"/>
    </location>
</feature>
<comment type="caution">
    <text evidence="2">The sequence shown here is derived from an EMBL/GenBank/DDBJ whole genome shotgun (WGS) entry which is preliminary data.</text>
</comment>
<name>A0A4R4YA31_9PSEU</name>
<keyword evidence="3" id="KW-1185">Reference proteome</keyword>
<dbReference type="Gene3D" id="3.40.50.620">
    <property type="entry name" value="HUPs"/>
    <property type="match status" value="1"/>
</dbReference>
<dbReference type="RefSeq" id="WP_132492223.1">
    <property type="nucleotide sequence ID" value="NZ_SMKW01000059.1"/>
</dbReference>
<dbReference type="AlphaFoldDB" id="A0A4R4YA31"/>
<evidence type="ECO:0000259" key="1">
    <source>
        <dbReference type="Pfam" id="PF00733"/>
    </source>
</evidence>
<proteinExistence type="predicted"/>
<dbReference type="GO" id="GO:0006529">
    <property type="term" value="P:asparagine biosynthetic process"/>
    <property type="evidence" value="ECO:0007669"/>
    <property type="project" value="InterPro"/>
</dbReference>
<sequence>MLAMQLHLADLRSPGRWTYRNGRWEYGGSWIATPPVAVLRVFVKHEPTATTLLVRELLTTSSTPPEDSLDQQERTTWPGDYLRIHLTANKAELEAGLYGTAPVYLTATDTALYGSWWLPDLRHRLSADDLCDRAVARLLTRQQPYTTETLFTQVWQLTERARATFTTDGLTMTYPEPATHVLRARDIAAGVDVTAAFEALLADSTATRRTRNPVGVELSGGCDSANVALSVREVHDGPLCSAGVIVDDTAMGRDQQRRRASIAALCGLVDEQINGSAYAPFTPGGIRGRGEPHDVGEFYREAFAAVGSHFAQCGVRVVFTGVGGDELAALRPNEATLPPARAECIPWLGPRSRETVVEDDGGAAPVTVLPRSVLTGSAVHNPDYLAAGMWPVAPLATPALVRFSQQLPVHLRRGKRFLRQRLHRAGLPQSVVHPRRPENFLGLMQKGLRCHGLPLARRLLQTGMLLADTGHIDPAVFAATVDDASTRRHLPTMLCDTLMAELSLRSLLGCPASMSSREFS</sequence>
<dbReference type="InterPro" id="IPR001962">
    <property type="entry name" value="Asn_synthase"/>
</dbReference>
<dbReference type="Proteomes" id="UP000294947">
    <property type="component" value="Unassembled WGS sequence"/>
</dbReference>
<protein>
    <submittedName>
        <fullName evidence="2">Asparagine synthase</fullName>
    </submittedName>
</protein>
<dbReference type="OrthoDB" id="5933081at2"/>
<dbReference type="EMBL" id="SMKW01000059">
    <property type="protein sequence ID" value="TDD41365.1"/>
    <property type="molecule type" value="Genomic_DNA"/>
</dbReference>
<evidence type="ECO:0000313" key="3">
    <source>
        <dbReference type="Proteomes" id="UP000294947"/>
    </source>
</evidence>
<dbReference type="SUPFAM" id="SSF52402">
    <property type="entry name" value="Adenine nucleotide alpha hydrolases-like"/>
    <property type="match status" value="1"/>
</dbReference>
<dbReference type="GO" id="GO:0004066">
    <property type="term" value="F:asparagine synthase (glutamine-hydrolyzing) activity"/>
    <property type="evidence" value="ECO:0007669"/>
    <property type="project" value="InterPro"/>
</dbReference>